<organism evidence="3 4">
    <name type="scientific">Paenibacillus lacisoli</name>
    <dbReference type="NCBI Taxonomy" id="3064525"/>
    <lineage>
        <taxon>Bacteria</taxon>
        <taxon>Bacillati</taxon>
        <taxon>Bacillota</taxon>
        <taxon>Bacilli</taxon>
        <taxon>Bacillales</taxon>
        <taxon>Paenibacillaceae</taxon>
        <taxon>Paenibacillus</taxon>
    </lineage>
</organism>
<dbReference type="Pfam" id="PF00395">
    <property type="entry name" value="SLH"/>
    <property type="match status" value="3"/>
</dbReference>
<protein>
    <submittedName>
        <fullName evidence="3">S-layer homology domain-containing protein</fullName>
    </submittedName>
</protein>
<keyword evidence="1" id="KW-0732">Signal</keyword>
<proteinExistence type="predicted"/>
<evidence type="ECO:0000259" key="2">
    <source>
        <dbReference type="PROSITE" id="PS51272"/>
    </source>
</evidence>
<dbReference type="InterPro" id="IPR051465">
    <property type="entry name" value="Cell_Envelope_Struct_Comp"/>
</dbReference>
<dbReference type="InterPro" id="IPR001119">
    <property type="entry name" value="SLH_dom"/>
</dbReference>
<dbReference type="EMBL" id="JAUQTB010000016">
    <property type="protein sequence ID" value="MDO7908442.1"/>
    <property type="molecule type" value="Genomic_DNA"/>
</dbReference>
<keyword evidence="4" id="KW-1185">Reference proteome</keyword>
<accession>A0ABT9CKL2</accession>
<evidence type="ECO:0000313" key="4">
    <source>
        <dbReference type="Proteomes" id="UP001240171"/>
    </source>
</evidence>
<feature type="domain" description="SLH" evidence="2">
    <location>
        <begin position="156"/>
        <end position="219"/>
    </location>
</feature>
<dbReference type="RefSeq" id="WP_305025662.1">
    <property type="nucleotide sequence ID" value="NZ_JAUQTB010000016.1"/>
</dbReference>
<feature type="chain" id="PRO_5045251756" evidence="1">
    <location>
        <begin position="25"/>
        <end position="392"/>
    </location>
</feature>
<dbReference type="Proteomes" id="UP001240171">
    <property type="component" value="Unassembled WGS sequence"/>
</dbReference>
<reference evidence="3 4" key="1">
    <citation type="submission" date="2023-07" db="EMBL/GenBank/DDBJ databases">
        <title>Paenibacillus sp. JX-17 nov. isolated from soil.</title>
        <authorList>
            <person name="Wan Y."/>
            <person name="Liu B."/>
        </authorList>
    </citation>
    <scope>NUCLEOTIDE SEQUENCE [LARGE SCALE GENOMIC DNA]</scope>
    <source>
        <strain evidence="3 4">JX-17</strain>
    </source>
</reference>
<sequence length="392" mass="42984">MKKLISAITSIALAASLLPSSISAASSSLKDISNHWAKASIMQAVNDGYVKGYPGDVFKANGLVTRAEFASILAKAVNLPETKEAVIFTDIANHWAADAITKDERMGVISASDYGNKFNPNQAMTRIELSNWLKNVLLQKEGYLEAWNDVANTIVPITEFYKGNLSETQKQTAALMIGTGIIAGDQNGRYNPNANVTRAEMVTVLYRFLAVKDKPADSFRALNELREVGMTGTNMGTATNRVVTKDTSWTNVIGKDQAKKYDFGTRVLGNVIFVDFSTNPEYKSVYTDMFKFTNAEGVYGVFSFNTYTLKVNSVTSSTMTNSNATPISAIITIMPTKADKYNYQLFNGRDGFGWLKKGLPAGVWSYSILMKNASNVDSFVAKDGGRVTFYKE</sequence>
<name>A0ABT9CKL2_9BACL</name>
<evidence type="ECO:0000256" key="1">
    <source>
        <dbReference type="SAM" id="SignalP"/>
    </source>
</evidence>
<dbReference type="PANTHER" id="PTHR43308:SF5">
    <property type="entry name" value="S-LAYER PROTEIN _ PEPTIDOGLYCAN ENDO-BETA-N-ACETYLGLUCOSAMINIDASE"/>
    <property type="match status" value="1"/>
</dbReference>
<feature type="signal peptide" evidence="1">
    <location>
        <begin position="1"/>
        <end position="24"/>
    </location>
</feature>
<feature type="domain" description="SLH" evidence="2">
    <location>
        <begin position="88"/>
        <end position="147"/>
    </location>
</feature>
<gene>
    <name evidence="3" type="ORF">Q5741_18740</name>
</gene>
<evidence type="ECO:0000313" key="3">
    <source>
        <dbReference type="EMBL" id="MDO7908442.1"/>
    </source>
</evidence>
<comment type="caution">
    <text evidence="3">The sequence shown here is derived from an EMBL/GenBank/DDBJ whole genome shotgun (WGS) entry which is preliminary data.</text>
</comment>
<dbReference type="PANTHER" id="PTHR43308">
    <property type="entry name" value="OUTER MEMBRANE PROTEIN ALPHA-RELATED"/>
    <property type="match status" value="1"/>
</dbReference>
<feature type="domain" description="SLH" evidence="2">
    <location>
        <begin position="24"/>
        <end position="87"/>
    </location>
</feature>
<dbReference type="PROSITE" id="PS51272">
    <property type="entry name" value="SLH"/>
    <property type="match status" value="3"/>
</dbReference>